<evidence type="ECO:0000313" key="4">
    <source>
        <dbReference type="Proteomes" id="UP001059380"/>
    </source>
</evidence>
<dbReference type="GO" id="GO:0000160">
    <property type="term" value="P:phosphorelay signal transduction system"/>
    <property type="evidence" value="ECO:0007669"/>
    <property type="project" value="InterPro"/>
</dbReference>
<keyword evidence="4" id="KW-1185">Reference proteome</keyword>
<protein>
    <submittedName>
        <fullName evidence="3">Response regulator</fullName>
    </submittedName>
</protein>
<dbReference type="InterPro" id="IPR001789">
    <property type="entry name" value="Sig_transdc_resp-reg_receiver"/>
</dbReference>
<dbReference type="InterPro" id="IPR011006">
    <property type="entry name" value="CheY-like_superfamily"/>
</dbReference>
<sequence length="122" mass="13349">MRALIVDDSRFTRRVVRGLLEQAGFECKEANDAAAGLALLLGEPDFDVALIDWNMPGMNGLDMVKNIRAQNFDDVKVMMVTSQCDSNAIVQALEAGADEYLMKPFDAESLREKLALLGLNAA</sequence>
<dbReference type="PANTHER" id="PTHR43228:SF1">
    <property type="entry name" value="TWO-COMPONENT RESPONSE REGULATOR ARR22"/>
    <property type="match status" value="1"/>
</dbReference>
<proteinExistence type="predicted"/>
<dbReference type="PANTHER" id="PTHR43228">
    <property type="entry name" value="TWO-COMPONENT RESPONSE REGULATOR"/>
    <property type="match status" value="1"/>
</dbReference>
<dbReference type="Pfam" id="PF00072">
    <property type="entry name" value="Response_reg"/>
    <property type="match status" value="1"/>
</dbReference>
<dbReference type="Proteomes" id="UP001059380">
    <property type="component" value="Chromosome"/>
</dbReference>
<dbReference type="EMBL" id="CP093313">
    <property type="protein sequence ID" value="UWZ84076.1"/>
    <property type="molecule type" value="Genomic_DNA"/>
</dbReference>
<evidence type="ECO:0000256" key="1">
    <source>
        <dbReference type="PROSITE-ProRule" id="PRU00169"/>
    </source>
</evidence>
<dbReference type="Gene3D" id="3.40.50.2300">
    <property type="match status" value="1"/>
</dbReference>
<name>A0A9J7BMG4_9BACT</name>
<dbReference type="PROSITE" id="PS50110">
    <property type="entry name" value="RESPONSE_REGULATORY"/>
    <property type="match status" value="1"/>
</dbReference>
<gene>
    <name evidence="3" type="ORF">MOP44_26400</name>
</gene>
<accession>A0A9J7BMG4</accession>
<dbReference type="RefSeq" id="WP_260793580.1">
    <property type="nucleotide sequence ID" value="NZ_CP093313.1"/>
</dbReference>
<keyword evidence="1" id="KW-0597">Phosphoprotein</keyword>
<feature type="domain" description="Response regulatory" evidence="2">
    <location>
        <begin position="2"/>
        <end position="118"/>
    </location>
</feature>
<dbReference type="KEGG" id="orp:MOP44_26400"/>
<feature type="modified residue" description="4-aspartylphosphate" evidence="1">
    <location>
        <position position="52"/>
    </location>
</feature>
<evidence type="ECO:0000259" key="2">
    <source>
        <dbReference type="PROSITE" id="PS50110"/>
    </source>
</evidence>
<dbReference type="AlphaFoldDB" id="A0A9J7BMG4"/>
<dbReference type="SMART" id="SM00448">
    <property type="entry name" value="REC"/>
    <property type="match status" value="1"/>
</dbReference>
<dbReference type="SUPFAM" id="SSF52172">
    <property type="entry name" value="CheY-like"/>
    <property type="match status" value="1"/>
</dbReference>
<evidence type="ECO:0000313" key="3">
    <source>
        <dbReference type="EMBL" id="UWZ84076.1"/>
    </source>
</evidence>
<organism evidence="3 4">
    <name type="scientific">Occallatibacter riparius</name>
    <dbReference type="NCBI Taxonomy" id="1002689"/>
    <lineage>
        <taxon>Bacteria</taxon>
        <taxon>Pseudomonadati</taxon>
        <taxon>Acidobacteriota</taxon>
        <taxon>Terriglobia</taxon>
        <taxon>Terriglobales</taxon>
        <taxon>Acidobacteriaceae</taxon>
        <taxon>Occallatibacter</taxon>
    </lineage>
</organism>
<reference evidence="3" key="1">
    <citation type="submission" date="2021-04" db="EMBL/GenBank/DDBJ databases">
        <title>Phylogenetic analysis of Acidobacteriaceae.</title>
        <authorList>
            <person name="Qiu L."/>
            <person name="Zhang Q."/>
        </authorList>
    </citation>
    <scope>NUCLEOTIDE SEQUENCE</scope>
    <source>
        <strain evidence="3">DSM 25168</strain>
    </source>
</reference>
<dbReference type="InterPro" id="IPR052048">
    <property type="entry name" value="ST_Response_Regulator"/>
</dbReference>